<evidence type="ECO:0008006" key="4">
    <source>
        <dbReference type="Google" id="ProtNLM"/>
    </source>
</evidence>
<keyword evidence="1" id="KW-0472">Membrane</keyword>
<feature type="transmembrane region" description="Helical" evidence="1">
    <location>
        <begin position="86"/>
        <end position="104"/>
    </location>
</feature>
<keyword evidence="3" id="KW-1185">Reference proteome</keyword>
<organism evidence="2 3">
    <name type="scientific">Lactococcus fujiensis JCM 16395</name>
    <dbReference type="NCBI Taxonomy" id="1291764"/>
    <lineage>
        <taxon>Bacteria</taxon>
        <taxon>Bacillati</taxon>
        <taxon>Bacillota</taxon>
        <taxon>Bacilli</taxon>
        <taxon>Lactobacillales</taxon>
        <taxon>Streptococcaceae</taxon>
        <taxon>Lactococcus</taxon>
    </lineage>
</organism>
<name>A0A2A5RPX9_9LACT</name>
<dbReference type="AlphaFoldDB" id="A0A2A5RPX9"/>
<sequence length="176" mass="19531">MNSTRSAGHFSVTDLAKIGLVAAIYVVLTVLPPLNNLSYGPIQFRLSEILNFLPFYHKRYIWGVTLGCFISNLFSSNVAIVDMIVGTAQTLICLLIGVWLFDRFKKTYFGPFNKAFVYFALFDSIVGMAAIAAELMLVYKSPFLMMWGTVAAGEFVVLIVGALLIDQLGKRIDLTK</sequence>
<dbReference type="InterPro" id="IPR010387">
    <property type="entry name" value="QueT"/>
</dbReference>
<accession>A0A2A5RPX9</accession>
<feature type="transmembrane region" description="Helical" evidence="1">
    <location>
        <begin position="116"/>
        <end position="139"/>
    </location>
</feature>
<evidence type="ECO:0000313" key="3">
    <source>
        <dbReference type="Proteomes" id="UP000218181"/>
    </source>
</evidence>
<evidence type="ECO:0000313" key="2">
    <source>
        <dbReference type="EMBL" id="PCS01476.1"/>
    </source>
</evidence>
<dbReference type="Pfam" id="PF06177">
    <property type="entry name" value="QueT"/>
    <property type="match status" value="1"/>
</dbReference>
<proteinExistence type="predicted"/>
<comment type="caution">
    <text evidence="2">The sequence shown here is derived from an EMBL/GenBank/DDBJ whole genome shotgun (WGS) entry which is preliminary data.</text>
</comment>
<dbReference type="STRING" id="1291764.GCA_001311235_00240"/>
<gene>
    <name evidence="2" type="ORF">RT41_GL000240</name>
</gene>
<evidence type="ECO:0000256" key="1">
    <source>
        <dbReference type="SAM" id="Phobius"/>
    </source>
</evidence>
<dbReference type="PIRSF" id="PIRSF031501">
    <property type="entry name" value="QueT"/>
    <property type="match status" value="1"/>
</dbReference>
<dbReference type="RefSeq" id="WP_054638953.1">
    <property type="nucleotide sequence ID" value="NZ_BBAL01000001.1"/>
</dbReference>
<dbReference type="EMBL" id="JXJU01000001">
    <property type="protein sequence ID" value="PCS01476.1"/>
    <property type="molecule type" value="Genomic_DNA"/>
</dbReference>
<keyword evidence="1" id="KW-0812">Transmembrane</keyword>
<dbReference type="PANTHER" id="PTHR40044">
    <property type="entry name" value="INTEGRAL MEMBRANE PROTEIN-RELATED"/>
    <property type="match status" value="1"/>
</dbReference>
<dbReference type="PANTHER" id="PTHR40044:SF1">
    <property type="entry name" value="INTEGRAL MEMBRANE PROTEIN"/>
    <property type="match status" value="1"/>
</dbReference>
<protein>
    <recommendedName>
        <fullName evidence="4">Queuosine transporter QueT</fullName>
    </recommendedName>
</protein>
<keyword evidence="1" id="KW-1133">Transmembrane helix</keyword>
<feature type="transmembrane region" description="Helical" evidence="1">
    <location>
        <begin position="145"/>
        <end position="165"/>
    </location>
</feature>
<dbReference type="OrthoDB" id="1706970at2"/>
<dbReference type="Proteomes" id="UP000218181">
    <property type="component" value="Unassembled WGS sequence"/>
</dbReference>
<reference evidence="2 3" key="1">
    <citation type="submission" date="2014-12" db="EMBL/GenBank/DDBJ databases">
        <title>Draft genome sequences of 10 type strains of Lactococcus.</title>
        <authorList>
            <person name="Sun Z."/>
            <person name="Zhong Z."/>
            <person name="Liu W."/>
            <person name="Zhang W."/>
            <person name="Zhang H."/>
        </authorList>
    </citation>
    <scope>NUCLEOTIDE SEQUENCE [LARGE SCALE GENOMIC DNA]</scope>
    <source>
        <strain evidence="2 3">JCM 16395</strain>
    </source>
</reference>